<protein>
    <submittedName>
        <fullName evidence="7">Acyl-CoA dehydrogenase</fullName>
    </submittedName>
</protein>
<organism evidence="7 8">
    <name type="scientific">Agromyces bauzanensis</name>
    <dbReference type="NCBI Taxonomy" id="1308924"/>
    <lineage>
        <taxon>Bacteria</taxon>
        <taxon>Bacillati</taxon>
        <taxon>Actinomycetota</taxon>
        <taxon>Actinomycetes</taxon>
        <taxon>Micrococcales</taxon>
        <taxon>Microbacteriaceae</taxon>
        <taxon>Agromyces</taxon>
    </lineage>
</organism>
<dbReference type="Gene3D" id="1.10.540.10">
    <property type="entry name" value="Acyl-CoA dehydrogenase/oxidase, N-terminal domain"/>
    <property type="match status" value="1"/>
</dbReference>
<evidence type="ECO:0000256" key="3">
    <source>
        <dbReference type="ARBA" id="ARBA00022630"/>
    </source>
</evidence>
<evidence type="ECO:0000256" key="4">
    <source>
        <dbReference type="ARBA" id="ARBA00022827"/>
    </source>
</evidence>
<comment type="cofactor">
    <cofactor evidence="1">
        <name>FAD</name>
        <dbReference type="ChEBI" id="CHEBI:57692"/>
    </cofactor>
</comment>
<dbReference type="AlphaFoldDB" id="A0A917UNN4"/>
<keyword evidence="3" id="KW-0285">Flavoprotein</keyword>
<evidence type="ECO:0000256" key="1">
    <source>
        <dbReference type="ARBA" id="ARBA00001974"/>
    </source>
</evidence>
<dbReference type="Pfam" id="PF00441">
    <property type="entry name" value="Acyl-CoA_dh_1"/>
    <property type="match status" value="1"/>
</dbReference>
<keyword evidence="8" id="KW-1185">Reference proteome</keyword>
<dbReference type="InterPro" id="IPR036250">
    <property type="entry name" value="AcylCo_DH-like_C"/>
</dbReference>
<keyword evidence="4" id="KW-0274">FAD</keyword>
<keyword evidence="5" id="KW-0560">Oxidoreductase</keyword>
<reference evidence="7" key="1">
    <citation type="journal article" date="2014" name="Int. J. Syst. Evol. Microbiol.">
        <title>Complete genome sequence of Corynebacterium casei LMG S-19264T (=DSM 44701T), isolated from a smear-ripened cheese.</title>
        <authorList>
            <consortium name="US DOE Joint Genome Institute (JGI-PGF)"/>
            <person name="Walter F."/>
            <person name="Albersmeier A."/>
            <person name="Kalinowski J."/>
            <person name="Ruckert C."/>
        </authorList>
    </citation>
    <scope>NUCLEOTIDE SEQUENCE</scope>
    <source>
        <strain evidence="7">CGMCC 1.8984</strain>
    </source>
</reference>
<gene>
    <name evidence="7" type="ORF">GCM10011372_05860</name>
</gene>
<evidence type="ECO:0000256" key="2">
    <source>
        <dbReference type="ARBA" id="ARBA00009347"/>
    </source>
</evidence>
<evidence type="ECO:0000313" key="7">
    <source>
        <dbReference type="EMBL" id="GGJ70795.1"/>
    </source>
</evidence>
<dbReference type="PANTHER" id="PTHR43884">
    <property type="entry name" value="ACYL-COA DEHYDROGENASE"/>
    <property type="match status" value="1"/>
</dbReference>
<sequence>MNEDFLTPDADLLEMLDGVFSSYREAHAPLAGRLTLDREFWAELDELGLVRLTGAEDKGGSGASWVEGRALVEAAVRHGVRVPAAENDLLAGWVRDAIGIDGVDAVSNAVSTVAIVDGNGVAKNVPWAGEADTIVVVWLVDEGYLAAEVPAARVRLTPGENMLGEPRDTIAVELDSIIGSPVAAETVAELRRRSALVRAVQVSAALECSLDLALEYVPVRVQFGRPIAKLQAVQNLLADIATETSLARSSTDSAFTKALVEGWSAEGLDFLVAVARSCAGHAASVVVRNAHQVFGAVGTTREHRLHEYTRAALAWRGEYGAVRSWDLQVSAAARNAGPGGLWALIAR</sequence>
<evidence type="ECO:0000256" key="5">
    <source>
        <dbReference type="ARBA" id="ARBA00023002"/>
    </source>
</evidence>
<feature type="domain" description="Acyl-CoA dehydrogenase/oxidase C-terminal" evidence="6">
    <location>
        <begin position="197"/>
        <end position="314"/>
    </location>
</feature>
<reference evidence="7" key="2">
    <citation type="submission" date="2020-09" db="EMBL/GenBank/DDBJ databases">
        <authorList>
            <person name="Sun Q."/>
            <person name="Zhou Y."/>
        </authorList>
    </citation>
    <scope>NUCLEOTIDE SEQUENCE</scope>
    <source>
        <strain evidence="7">CGMCC 1.8984</strain>
    </source>
</reference>
<dbReference type="InterPro" id="IPR009100">
    <property type="entry name" value="AcylCoA_DH/oxidase_NM_dom_sf"/>
</dbReference>
<name>A0A917UNN4_9MICO</name>
<dbReference type="SUPFAM" id="SSF47203">
    <property type="entry name" value="Acyl-CoA dehydrogenase C-terminal domain-like"/>
    <property type="match status" value="1"/>
</dbReference>
<evidence type="ECO:0000259" key="6">
    <source>
        <dbReference type="Pfam" id="PF00441"/>
    </source>
</evidence>
<dbReference type="EMBL" id="BMMD01000002">
    <property type="protein sequence ID" value="GGJ70795.1"/>
    <property type="molecule type" value="Genomic_DNA"/>
</dbReference>
<proteinExistence type="inferred from homology"/>
<dbReference type="Gene3D" id="1.20.140.10">
    <property type="entry name" value="Butyryl-CoA Dehydrogenase, subunit A, domain 3"/>
    <property type="match status" value="1"/>
</dbReference>
<dbReference type="InterPro" id="IPR037069">
    <property type="entry name" value="AcylCoA_DH/ox_N_sf"/>
</dbReference>
<dbReference type="GO" id="GO:0050660">
    <property type="term" value="F:flavin adenine dinucleotide binding"/>
    <property type="evidence" value="ECO:0007669"/>
    <property type="project" value="InterPro"/>
</dbReference>
<comment type="similarity">
    <text evidence="2">Belongs to the acyl-CoA dehydrogenase family.</text>
</comment>
<dbReference type="GO" id="GO:0003995">
    <property type="term" value="F:acyl-CoA dehydrogenase activity"/>
    <property type="evidence" value="ECO:0007669"/>
    <property type="project" value="TreeGrafter"/>
</dbReference>
<accession>A0A917UNN4</accession>
<dbReference type="SUPFAM" id="SSF56645">
    <property type="entry name" value="Acyl-CoA dehydrogenase NM domain-like"/>
    <property type="match status" value="1"/>
</dbReference>
<dbReference type="PANTHER" id="PTHR43884:SF20">
    <property type="entry name" value="ACYL-COA DEHYDROGENASE FADE28"/>
    <property type="match status" value="1"/>
</dbReference>
<evidence type="ECO:0000313" key="8">
    <source>
        <dbReference type="Proteomes" id="UP000636956"/>
    </source>
</evidence>
<dbReference type="Proteomes" id="UP000636956">
    <property type="component" value="Unassembled WGS sequence"/>
</dbReference>
<dbReference type="InterPro" id="IPR009075">
    <property type="entry name" value="AcylCo_DH/oxidase_C"/>
</dbReference>
<comment type="caution">
    <text evidence="7">The sequence shown here is derived from an EMBL/GenBank/DDBJ whole genome shotgun (WGS) entry which is preliminary data.</text>
</comment>
<dbReference type="RefSeq" id="WP_229662068.1">
    <property type="nucleotide sequence ID" value="NZ_BAABFW010000003.1"/>
</dbReference>